<dbReference type="InterPro" id="IPR035093">
    <property type="entry name" value="RelE/ParE_toxin_dom_sf"/>
</dbReference>
<evidence type="ECO:0000313" key="3">
    <source>
        <dbReference type="Proteomes" id="UP000028878"/>
    </source>
</evidence>
<reference evidence="3" key="1">
    <citation type="submission" date="2014-02" db="EMBL/GenBank/DDBJ databases">
        <authorList>
            <person name="Gan H."/>
        </authorList>
    </citation>
    <scope>NUCLEOTIDE SEQUENCE [LARGE SCALE GENOMIC DNA]</scope>
    <source>
        <strain evidence="3">S1</strain>
    </source>
</reference>
<dbReference type="Gene3D" id="3.30.2310.20">
    <property type="entry name" value="RelE-like"/>
    <property type="match status" value="1"/>
</dbReference>
<name>A0A1L1PNU4_HYDIT</name>
<protein>
    <submittedName>
        <fullName evidence="2">Plasmid stabilization system protein</fullName>
    </submittedName>
</protein>
<dbReference type="InterPro" id="IPR007712">
    <property type="entry name" value="RelE/ParE_toxin"/>
</dbReference>
<dbReference type="EMBL" id="CCAE010000084">
    <property type="protein sequence ID" value="CDN90444.1"/>
    <property type="molecule type" value="Genomic_DNA"/>
</dbReference>
<evidence type="ECO:0000256" key="1">
    <source>
        <dbReference type="ARBA" id="ARBA00022649"/>
    </source>
</evidence>
<dbReference type="RefSeq" id="WP_009520588.1">
    <property type="nucleotide sequence ID" value="NZ_CCAE010000084.1"/>
</dbReference>
<keyword evidence="3" id="KW-1185">Reference proteome</keyword>
<dbReference type="Pfam" id="PF05016">
    <property type="entry name" value="ParE_toxin"/>
    <property type="match status" value="1"/>
</dbReference>
<accession>A0A1L1PNU4</accession>
<evidence type="ECO:0000313" key="2">
    <source>
        <dbReference type="EMBL" id="CDN90444.1"/>
    </source>
</evidence>
<proteinExistence type="predicted"/>
<keyword evidence="1" id="KW-1277">Toxin-antitoxin system</keyword>
<gene>
    <name evidence="2" type="ORF">BN948_04888</name>
</gene>
<dbReference type="Proteomes" id="UP000028878">
    <property type="component" value="Unassembled WGS sequence"/>
</dbReference>
<organism evidence="2 3">
    <name type="scientific">Hydrogenophaga intermedia</name>
    <dbReference type="NCBI Taxonomy" id="65786"/>
    <lineage>
        <taxon>Bacteria</taxon>
        <taxon>Pseudomonadati</taxon>
        <taxon>Pseudomonadota</taxon>
        <taxon>Betaproteobacteria</taxon>
        <taxon>Burkholderiales</taxon>
        <taxon>Comamonadaceae</taxon>
        <taxon>Hydrogenophaga</taxon>
    </lineage>
</organism>
<dbReference type="AlphaFoldDB" id="A0A1L1PNU4"/>
<reference evidence="3" key="2">
    <citation type="submission" date="2014-11" db="EMBL/GenBank/DDBJ databases">
        <title>Draft genome sequence of Hydrogenophaga intermedia S1.</title>
        <authorList>
            <person name="Gan H.M."/>
            <person name="Chew T.H."/>
            <person name="Stolz A."/>
        </authorList>
    </citation>
    <scope>NUCLEOTIDE SEQUENCE [LARGE SCALE GENOMIC DNA]</scope>
    <source>
        <strain evidence="3">S1</strain>
    </source>
</reference>
<sequence>MRTVILSPEASEDLERLYDFALEREMQSATPNFDVPERAVAAIASALRALALNPFMGRKVRSQFEREIVISFGRTGYVAYYKVTEAAVIIGAVRHQRESDYH</sequence>